<evidence type="ECO:0000259" key="1">
    <source>
        <dbReference type="Pfam" id="PF01609"/>
    </source>
</evidence>
<dbReference type="Pfam" id="PF01609">
    <property type="entry name" value="DDE_Tnp_1"/>
    <property type="match status" value="1"/>
</dbReference>
<dbReference type="InterPro" id="IPR012337">
    <property type="entry name" value="RNaseH-like_sf"/>
</dbReference>
<dbReference type="SUPFAM" id="SSF53098">
    <property type="entry name" value="Ribonuclease H-like"/>
    <property type="match status" value="1"/>
</dbReference>
<organism evidence="2 3">
    <name type="scientific">Prevotella lacticifex</name>
    <dbReference type="NCBI Taxonomy" id="2854755"/>
    <lineage>
        <taxon>Bacteria</taxon>
        <taxon>Pseudomonadati</taxon>
        <taxon>Bacteroidota</taxon>
        <taxon>Bacteroidia</taxon>
        <taxon>Bacteroidales</taxon>
        <taxon>Prevotellaceae</taxon>
        <taxon>Prevotella</taxon>
    </lineage>
</organism>
<dbReference type="GO" id="GO:0004803">
    <property type="term" value="F:transposase activity"/>
    <property type="evidence" value="ECO:0007669"/>
    <property type="project" value="InterPro"/>
</dbReference>
<sequence>MYLKYVRREKHVGGKVLTQKYYRLTESYRDSNGKTRQHMLLALGYLPELPTFEQRDMYMRCLNALVLRGEYIICDDKNVSSKVNETYNELKSRGLINNIISNSRDVTKAEKAREEHERKCGYVTTESFFGQKLTNARSVGMENVCLSILKKLGLEKCLIDNGLSRDEAMVALVQIAARVIFPCSEYRTAKYLRSESSLCEMAGVNSEKITKDTLYGSARKLYGIHKEIEDFLHDRVVTMFDIHEKIYLLDLSNTYFEGRYTLSDLLARGRSKEKRTDCKQVVFGAVVNTDGLLVRTDIFEGNAADYKCMQPMIDALKDGTDKENLIIVMDAGMSGVENIKWLKDNHYKYITVMRGDSACTPLSERVVTVKDEKKQDIKLRLVKLDRKPAVNAKTGDKDDYTGDTFLQVDSYAKALKEKSMADRTDALFVEGLKAIDAGLHKAGGTKKRDRVIERLGRLEQKTGTAHLNYDIHFEYDEHDTTTAITWKRKTERVEKQNSFHGKYIVRTNITEKDEETIWNYYNVIRTVETVFRVLKNDLDIRPVYHKSDEGIKAHLHLAILAYWVVSTARYMLRKGGIKSEWWSLRPVMNKQIVATSTASLSNGEKIAVRKCSEPEDDLLQIYDTLKVDHIPIKARKFVWTQKADIKKNESWESGG</sequence>
<accession>A0A9R1C8M4</accession>
<name>A0A9R1C8M4_9BACT</name>
<dbReference type="NCBIfam" id="NF033559">
    <property type="entry name" value="transpos_IS1634"/>
    <property type="match status" value="1"/>
</dbReference>
<keyword evidence="3" id="KW-1185">Reference proteome</keyword>
<dbReference type="InterPro" id="IPR047654">
    <property type="entry name" value="IS1634_transpos"/>
</dbReference>
<comment type="caution">
    <text evidence="2">The sequence shown here is derived from an EMBL/GenBank/DDBJ whole genome shotgun (WGS) entry which is preliminary data.</text>
</comment>
<dbReference type="PANTHER" id="PTHR34614:SF2">
    <property type="entry name" value="TRANSPOSASE IS4-LIKE DOMAIN-CONTAINING PROTEIN"/>
    <property type="match status" value="1"/>
</dbReference>
<feature type="domain" description="Transposase IS4-like" evidence="1">
    <location>
        <begin position="279"/>
        <end position="563"/>
    </location>
</feature>
<protein>
    <recommendedName>
        <fullName evidence="1">Transposase IS4-like domain-containing protein</fullName>
    </recommendedName>
</protein>
<dbReference type="EMBL" id="BPUB01000001">
    <property type="protein sequence ID" value="GJG58063.1"/>
    <property type="molecule type" value="Genomic_DNA"/>
</dbReference>
<evidence type="ECO:0000313" key="2">
    <source>
        <dbReference type="EMBL" id="GJG58063.1"/>
    </source>
</evidence>
<proteinExistence type="predicted"/>
<dbReference type="RefSeq" id="WP_223927189.1">
    <property type="nucleotide sequence ID" value="NZ_BPTU01000005.1"/>
</dbReference>
<dbReference type="GO" id="GO:0006313">
    <property type="term" value="P:DNA transposition"/>
    <property type="evidence" value="ECO:0007669"/>
    <property type="project" value="InterPro"/>
</dbReference>
<dbReference type="Proteomes" id="UP000825483">
    <property type="component" value="Unassembled WGS sequence"/>
</dbReference>
<gene>
    <name evidence="2" type="ORF">PRLR5076_09140</name>
</gene>
<reference evidence="2" key="1">
    <citation type="journal article" date="2022" name="Int. J. Syst. Evol. Microbiol.">
        <title>Prevotella lacticifex sp. nov., isolated from the rumen of cows.</title>
        <authorList>
            <person name="Shinkai T."/>
            <person name="Ikeyama N."/>
            <person name="Kumagai M."/>
            <person name="Ohmori H."/>
            <person name="Sakamoto M."/>
            <person name="Ohkuma M."/>
            <person name="Mitsumori M."/>
        </authorList>
    </citation>
    <scope>NUCLEOTIDE SEQUENCE</scope>
    <source>
        <strain evidence="2">R5076</strain>
    </source>
</reference>
<dbReference type="GeneID" id="72468963"/>
<dbReference type="GO" id="GO:0003677">
    <property type="term" value="F:DNA binding"/>
    <property type="evidence" value="ECO:0007669"/>
    <property type="project" value="InterPro"/>
</dbReference>
<evidence type="ECO:0000313" key="3">
    <source>
        <dbReference type="Proteomes" id="UP000825483"/>
    </source>
</evidence>
<dbReference type="PANTHER" id="PTHR34614">
    <property type="match status" value="1"/>
</dbReference>
<dbReference type="AlphaFoldDB" id="A0A9R1C8M4"/>
<dbReference type="InterPro" id="IPR002559">
    <property type="entry name" value="Transposase_11"/>
</dbReference>